<keyword evidence="1" id="KW-1133">Transmembrane helix</keyword>
<proteinExistence type="predicted"/>
<evidence type="ECO:0000313" key="3">
    <source>
        <dbReference type="EMBL" id="MCP2727514.1"/>
    </source>
</evidence>
<dbReference type="Gene3D" id="3.30.70.1230">
    <property type="entry name" value="Nucleotide cyclase"/>
    <property type="match status" value="1"/>
</dbReference>
<dbReference type="SUPFAM" id="SSF55073">
    <property type="entry name" value="Nucleotide cyclase"/>
    <property type="match status" value="1"/>
</dbReference>
<evidence type="ECO:0000313" key="4">
    <source>
        <dbReference type="Proteomes" id="UP001204953"/>
    </source>
</evidence>
<keyword evidence="1" id="KW-0472">Membrane</keyword>
<dbReference type="RefSeq" id="WP_254010330.1">
    <property type="nucleotide sequence ID" value="NZ_JAMZMM010000017.1"/>
</dbReference>
<gene>
    <name evidence="3" type="ORF">NJ959_03370</name>
</gene>
<evidence type="ECO:0000256" key="1">
    <source>
        <dbReference type="SAM" id="Phobius"/>
    </source>
</evidence>
<dbReference type="GO" id="GO:0009190">
    <property type="term" value="P:cyclic nucleotide biosynthetic process"/>
    <property type="evidence" value="ECO:0007669"/>
    <property type="project" value="InterPro"/>
</dbReference>
<dbReference type="InterPro" id="IPR029787">
    <property type="entry name" value="Nucleotide_cyclase"/>
</dbReference>
<name>A0AAE3KKY7_9CYAN</name>
<evidence type="ECO:0000259" key="2">
    <source>
        <dbReference type="PROSITE" id="PS50125"/>
    </source>
</evidence>
<dbReference type="PANTHER" id="PTHR45655:SF13">
    <property type="entry name" value="SOLUBLE GUANYLATE CYCLASE GCY-32-RELATED"/>
    <property type="match status" value="1"/>
</dbReference>
<dbReference type="Proteomes" id="UP001204953">
    <property type="component" value="Unassembled WGS sequence"/>
</dbReference>
<dbReference type="CDD" id="cd07302">
    <property type="entry name" value="CHD"/>
    <property type="match status" value="1"/>
</dbReference>
<dbReference type="Gene3D" id="3.30.450.20">
    <property type="entry name" value="PAS domain"/>
    <property type="match status" value="1"/>
</dbReference>
<dbReference type="Pfam" id="PF00211">
    <property type="entry name" value="Guanylate_cyc"/>
    <property type="match status" value="1"/>
</dbReference>
<sequence>MIGLNRISIKSKLQIMLLTVSLCSIMVVGYLGWSWARAALKETIFNQLTSVRSSKASQVESYFNNLRNHVETLCEDRMVVEAMMEFNQAFKELDSQSIPPDWDIATANYYKNEFFPRLSKTITGEPNFTTYRPISTAARYLQYQYIAKNPYPVGKKDQLVTGGDESNYSKVHSKYHAIFRNLIKKFGYYDLFLIDIKSNDIVYTVYKETDFGINLEQGINRDSNLAKVVEAVRKNPDRGAIQIVDFQLYRPSYMAPAAFIAAPIYNQSNLVGILAIQLPVDQINNVLTGNGNWKRDGLGNTGETYMVGADLLMRSLSRFLIEDSQGYKSLLKSTGTELRNIQLINQLNTSIILQKINTEAARDATKGIAGTKIVEDYQNKTVLSSYSPLKIEGLNWGIIAQMDLSEAYQPIYKLQRYFLIATAILSLIIAYLANIVVGKFVKPIAVMIEFSRQSDPEPSPDFKAILQSPAELGQLAHIIRNMTQEKQKQTEFLAQKERENEALLLNMLPSTVVERIKKGETKIADRIQQVTVMVATIFGVTQLAEERDVAEVADLFNQAIDALDEAAERFDVEKLKIVGDRYIAVCGLTKQRLEHTKGMMDFALEATNILQQFNNRHGVWFSFGAGIHTGAVMGGIIGKKKFSYELWGETWTIANQLHEQTQTNRIRISQAVYDQIHEFYAFEKDQDIRVDKKGKLPTWVMKKGGLQDLIEQISVGIDNDDWG</sequence>
<feature type="transmembrane region" description="Helical" evidence="1">
    <location>
        <begin position="15"/>
        <end position="36"/>
    </location>
</feature>
<keyword evidence="1" id="KW-0812">Transmembrane</keyword>
<dbReference type="GO" id="GO:0035556">
    <property type="term" value="P:intracellular signal transduction"/>
    <property type="evidence" value="ECO:0007669"/>
    <property type="project" value="InterPro"/>
</dbReference>
<feature type="transmembrane region" description="Helical" evidence="1">
    <location>
        <begin position="417"/>
        <end position="437"/>
    </location>
</feature>
<dbReference type="SMART" id="SM00044">
    <property type="entry name" value="CYCc"/>
    <property type="match status" value="1"/>
</dbReference>
<organism evidence="3 4">
    <name type="scientific">Limnofasciculus baicalensis BBK-W-15</name>
    <dbReference type="NCBI Taxonomy" id="2699891"/>
    <lineage>
        <taxon>Bacteria</taxon>
        <taxon>Bacillati</taxon>
        <taxon>Cyanobacteriota</taxon>
        <taxon>Cyanophyceae</taxon>
        <taxon>Coleofasciculales</taxon>
        <taxon>Coleofasciculaceae</taxon>
        <taxon>Limnofasciculus</taxon>
        <taxon>Limnofasciculus baicalensis</taxon>
    </lineage>
</organism>
<protein>
    <submittedName>
        <fullName evidence="3">Adenylate/guanylate cyclase domain-containing protein</fullName>
    </submittedName>
</protein>
<dbReference type="EMBL" id="JAMZMM010000017">
    <property type="protein sequence ID" value="MCP2727514.1"/>
    <property type="molecule type" value="Genomic_DNA"/>
</dbReference>
<dbReference type="PANTHER" id="PTHR45655">
    <property type="entry name" value="GUANYLATE CYCLASE SOLUBLE SUBUNIT BETA-2"/>
    <property type="match status" value="1"/>
</dbReference>
<dbReference type="PROSITE" id="PS50125">
    <property type="entry name" value="GUANYLATE_CYCLASE_2"/>
    <property type="match status" value="1"/>
</dbReference>
<comment type="caution">
    <text evidence="3">The sequence shown here is derived from an EMBL/GenBank/DDBJ whole genome shotgun (WGS) entry which is preliminary data.</text>
</comment>
<dbReference type="InterPro" id="IPR001054">
    <property type="entry name" value="A/G_cyclase"/>
</dbReference>
<feature type="domain" description="Guanylate cyclase" evidence="2">
    <location>
        <begin position="531"/>
        <end position="658"/>
    </location>
</feature>
<keyword evidence="4" id="KW-1185">Reference proteome</keyword>
<dbReference type="AlphaFoldDB" id="A0AAE3KKY7"/>
<dbReference type="GO" id="GO:0004016">
    <property type="term" value="F:adenylate cyclase activity"/>
    <property type="evidence" value="ECO:0007669"/>
    <property type="project" value="UniProtKB-ARBA"/>
</dbReference>
<accession>A0AAE3KKY7</accession>
<reference evidence="3" key="1">
    <citation type="submission" date="2022-06" db="EMBL/GenBank/DDBJ databases">
        <title>New cyanobacteria of genus Symplocastrum in benthos of Lake Baikal.</title>
        <authorList>
            <person name="Sorokovikova E."/>
            <person name="Tikhonova I."/>
            <person name="Krasnopeev A."/>
            <person name="Evseev P."/>
            <person name="Gladkikh A."/>
            <person name="Belykh O."/>
        </authorList>
    </citation>
    <scope>NUCLEOTIDE SEQUENCE</scope>
    <source>
        <strain evidence="3">BBK-W-15</strain>
    </source>
</reference>